<dbReference type="Proteomes" id="UP000539642">
    <property type="component" value="Unassembled WGS sequence"/>
</dbReference>
<feature type="region of interest" description="Disordered" evidence="1">
    <location>
        <begin position="106"/>
        <end position="129"/>
    </location>
</feature>
<name>A0A840UZ14_9BACT</name>
<proteinExistence type="predicted"/>
<organism evidence="2 3">
    <name type="scientific">Desulfoprunum benzoelyticum</name>
    <dbReference type="NCBI Taxonomy" id="1506996"/>
    <lineage>
        <taxon>Bacteria</taxon>
        <taxon>Pseudomonadati</taxon>
        <taxon>Thermodesulfobacteriota</taxon>
        <taxon>Desulfobulbia</taxon>
        <taxon>Desulfobulbales</taxon>
        <taxon>Desulfobulbaceae</taxon>
        <taxon>Desulfoprunum</taxon>
    </lineage>
</organism>
<accession>A0A840UZ14</accession>
<dbReference type="RefSeq" id="WP_183347756.1">
    <property type="nucleotide sequence ID" value="NZ_JACHEO010000001.1"/>
</dbReference>
<protein>
    <recommendedName>
        <fullName evidence="4">Nitrous oxide-stimulated promoter family protein</fullName>
    </recommendedName>
</protein>
<keyword evidence="3" id="KW-1185">Reference proteome</keyword>
<reference evidence="2 3" key="1">
    <citation type="submission" date="2020-08" db="EMBL/GenBank/DDBJ databases">
        <title>Genomic Encyclopedia of Type Strains, Phase IV (KMG-IV): sequencing the most valuable type-strain genomes for metagenomic binning, comparative biology and taxonomic classification.</title>
        <authorList>
            <person name="Goeker M."/>
        </authorList>
    </citation>
    <scope>NUCLEOTIDE SEQUENCE [LARGE SCALE GENOMIC DNA]</scope>
    <source>
        <strain evidence="2 3">DSM 28570</strain>
    </source>
</reference>
<dbReference type="NCBIfam" id="NF007714">
    <property type="entry name" value="PRK10410.1-2"/>
    <property type="match status" value="1"/>
</dbReference>
<dbReference type="AlphaFoldDB" id="A0A840UZ14"/>
<dbReference type="EMBL" id="JACHEO010000001">
    <property type="protein sequence ID" value="MBB5346689.1"/>
    <property type="molecule type" value="Genomic_DNA"/>
</dbReference>
<sequence>MKDSLPPRLARELATVSAMIAIYCRDHHQPAAGQLCPQCRELAAYAARRLAKCPFQQKKPTCGNCTVHCYAPRYRIEVRSVMRYAGPRMVWAHPLMALRHLIDSRRRAPVPGQRHHSSLSTRNKHRTKS</sequence>
<evidence type="ECO:0008006" key="4">
    <source>
        <dbReference type="Google" id="ProtNLM"/>
    </source>
</evidence>
<comment type="caution">
    <text evidence="2">The sequence shown here is derived from an EMBL/GenBank/DDBJ whole genome shotgun (WGS) entry which is preliminary data.</text>
</comment>
<evidence type="ECO:0000256" key="1">
    <source>
        <dbReference type="SAM" id="MobiDB-lite"/>
    </source>
</evidence>
<evidence type="ECO:0000313" key="2">
    <source>
        <dbReference type="EMBL" id="MBB5346689.1"/>
    </source>
</evidence>
<evidence type="ECO:0000313" key="3">
    <source>
        <dbReference type="Proteomes" id="UP000539642"/>
    </source>
</evidence>
<dbReference type="Pfam" id="PF11756">
    <property type="entry name" value="YgbA_NO"/>
    <property type="match status" value="1"/>
</dbReference>
<gene>
    <name evidence="2" type="ORF">HNQ81_000396</name>
</gene>
<feature type="compositionally biased region" description="Basic residues" evidence="1">
    <location>
        <begin position="113"/>
        <end position="129"/>
    </location>
</feature>
<dbReference type="InterPro" id="IPR020483">
    <property type="entry name" value="Uncharacterised_YgbA"/>
</dbReference>